<dbReference type="NCBIfam" id="TIGR01509">
    <property type="entry name" value="HAD-SF-IA-v3"/>
    <property type="match status" value="1"/>
</dbReference>
<dbReference type="InterPro" id="IPR023198">
    <property type="entry name" value="PGP-like_dom2"/>
</dbReference>
<comment type="caution">
    <text evidence="1">The sequence shown here is derived from an EMBL/GenBank/DDBJ whole genome shotgun (WGS) entry which is preliminary data.</text>
</comment>
<dbReference type="Pfam" id="PF00702">
    <property type="entry name" value="Hydrolase"/>
    <property type="match status" value="1"/>
</dbReference>
<dbReference type="Gene3D" id="3.40.50.1000">
    <property type="entry name" value="HAD superfamily/HAD-like"/>
    <property type="match status" value="1"/>
</dbReference>
<dbReference type="InterPro" id="IPR023214">
    <property type="entry name" value="HAD_sf"/>
</dbReference>
<keyword evidence="2" id="KW-1185">Reference proteome</keyword>
<dbReference type="PANTHER" id="PTHR43611">
    <property type="entry name" value="ALPHA-D-GLUCOSE 1-PHOSPHATE PHOSPHATASE"/>
    <property type="match status" value="1"/>
</dbReference>
<dbReference type="InterPro" id="IPR006439">
    <property type="entry name" value="HAD-SF_hydro_IA"/>
</dbReference>
<accession>A0A4Q7MUJ5</accession>
<dbReference type="RefSeq" id="WP_130542110.1">
    <property type="nucleotide sequence ID" value="NZ_CP042431.1"/>
</dbReference>
<dbReference type="CDD" id="cd02603">
    <property type="entry name" value="HAD_sEH-N_like"/>
    <property type="match status" value="1"/>
</dbReference>
<dbReference type="GO" id="GO:0016787">
    <property type="term" value="F:hydrolase activity"/>
    <property type="evidence" value="ECO:0007669"/>
    <property type="project" value="UniProtKB-KW"/>
</dbReference>
<reference evidence="1 2" key="1">
    <citation type="submission" date="2019-02" db="EMBL/GenBank/DDBJ databases">
        <title>Genomic Encyclopedia of Type Strains, Phase IV (KMG-IV): sequencing the most valuable type-strain genomes for metagenomic binning, comparative biology and taxonomic classification.</title>
        <authorList>
            <person name="Goeker M."/>
        </authorList>
    </citation>
    <scope>NUCLEOTIDE SEQUENCE [LARGE SCALE GENOMIC DNA]</scope>
    <source>
        <strain evidence="1 2">DSM 18116</strain>
    </source>
</reference>
<dbReference type="Gene3D" id="1.10.150.240">
    <property type="entry name" value="Putative phosphatase, domain 2"/>
    <property type="match status" value="1"/>
</dbReference>
<dbReference type="Proteomes" id="UP000293874">
    <property type="component" value="Unassembled WGS sequence"/>
</dbReference>
<organism evidence="1 2">
    <name type="scientific">Pseudobacter ginsenosidimutans</name>
    <dbReference type="NCBI Taxonomy" id="661488"/>
    <lineage>
        <taxon>Bacteria</taxon>
        <taxon>Pseudomonadati</taxon>
        <taxon>Bacteroidota</taxon>
        <taxon>Chitinophagia</taxon>
        <taxon>Chitinophagales</taxon>
        <taxon>Chitinophagaceae</taxon>
        <taxon>Pseudobacter</taxon>
    </lineage>
</organism>
<dbReference type="PANTHER" id="PTHR43611:SF3">
    <property type="entry name" value="FLAVIN MONONUCLEOTIDE HYDROLASE 1, CHLOROPLATIC"/>
    <property type="match status" value="1"/>
</dbReference>
<dbReference type="SFLD" id="SFLDS00003">
    <property type="entry name" value="Haloacid_Dehalogenase"/>
    <property type="match status" value="1"/>
</dbReference>
<keyword evidence="1" id="KW-0378">Hydrolase</keyword>
<dbReference type="EMBL" id="SGXA01000002">
    <property type="protein sequence ID" value="RZS71629.1"/>
    <property type="molecule type" value="Genomic_DNA"/>
</dbReference>
<evidence type="ECO:0000313" key="2">
    <source>
        <dbReference type="Proteomes" id="UP000293874"/>
    </source>
</evidence>
<protein>
    <submittedName>
        <fullName evidence="1">Putative hydrolase of the HAD superfamily</fullName>
    </submittedName>
</protein>
<dbReference type="OrthoDB" id="9797415at2"/>
<dbReference type="SUPFAM" id="SSF56784">
    <property type="entry name" value="HAD-like"/>
    <property type="match status" value="1"/>
</dbReference>
<sequence length="205" mass="22933">MPTKNIIFDLGGVLLNLDIPKTVQAFEQLGAPEFSKLFGLGRAESFLKAYEVGYINDDEFITDLQQLTGGKSRDEVVHAWNAMLLDFPKERIDLLAELRKKYNLYLFSNTNAIHLSSFAKTFSDTFNGASLDGEFSKAWYSHLIKLRKPDVEAFEFIIKDGGLNPSESVFIDDALVNVEGARKAGLNGIHLEPGKTILDLDWNLS</sequence>
<proteinExistence type="predicted"/>
<dbReference type="SFLD" id="SFLDG01129">
    <property type="entry name" value="C1.5:_HAD__Beta-PGM__Phosphata"/>
    <property type="match status" value="1"/>
</dbReference>
<name>A0A4Q7MUJ5_9BACT</name>
<gene>
    <name evidence="1" type="ORF">EV199_3535</name>
</gene>
<dbReference type="AlphaFoldDB" id="A0A4Q7MUJ5"/>
<dbReference type="InterPro" id="IPR036412">
    <property type="entry name" value="HAD-like_sf"/>
</dbReference>
<evidence type="ECO:0000313" key="1">
    <source>
        <dbReference type="EMBL" id="RZS71629.1"/>
    </source>
</evidence>